<comment type="caution">
    <text evidence="1">The sequence shown here is derived from an EMBL/GenBank/DDBJ whole genome shotgun (WGS) entry which is preliminary data.</text>
</comment>
<dbReference type="AlphaFoldDB" id="A0A167CRR8"/>
<dbReference type="SUPFAM" id="SSF53098">
    <property type="entry name" value="Ribonuclease H-like"/>
    <property type="match status" value="1"/>
</dbReference>
<sequence length="147" mass="17113">MESRHYYARKATPTCQSPLKEKESYKWESESQAMAKRLQAQISKVISVCEREADIYEYLQYKLHEQQRFIIRSMQSRHIEEGEDKLYTFASELKSAGAKCIEIAQKGGWKDTKRTGRASVKVIWQGWLKLQAILEGYDLAKSLESDL</sequence>
<evidence type="ECO:0000313" key="1">
    <source>
        <dbReference type="EMBL" id="KZN47985.1"/>
    </source>
</evidence>
<dbReference type="PATRIC" id="fig|1365253.3.peg.2135"/>
<dbReference type="Gene3D" id="3.90.350.10">
    <property type="entry name" value="Transposase Inhibitor Protein From Tn5, Chain A, domain 1"/>
    <property type="match status" value="1"/>
</dbReference>
<dbReference type="InterPro" id="IPR047768">
    <property type="entry name" value="Tn5p-like"/>
</dbReference>
<gene>
    <name evidence="1" type="ORF">N482_01720</name>
</gene>
<dbReference type="PANTHER" id="PTHR37319:SF1">
    <property type="entry name" value="TRANSPOSASE TN5 DIMERISATION DOMAIN-CONTAINING PROTEIN"/>
    <property type="match status" value="1"/>
</dbReference>
<dbReference type="InterPro" id="IPR012337">
    <property type="entry name" value="RNaseH-like_sf"/>
</dbReference>
<name>A0A167CRR8_9GAMM</name>
<reference evidence="1 2" key="1">
    <citation type="submission" date="2013-07" db="EMBL/GenBank/DDBJ databases">
        <title>Comparative Genomic and Metabolomic Analysis of Twelve Strains of Pseudoalteromonas luteoviolacea.</title>
        <authorList>
            <person name="Vynne N.G."/>
            <person name="Mansson M."/>
            <person name="Gram L."/>
        </authorList>
    </citation>
    <scope>NUCLEOTIDE SEQUENCE [LARGE SCALE GENOMIC DNA]</scope>
    <source>
        <strain evidence="1 2">NCIMB 1942</strain>
    </source>
</reference>
<dbReference type="Proteomes" id="UP000076587">
    <property type="component" value="Unassembled WGS sequence"/>
</dbReference>
<proteinExistence type="predicted"/>
<accession>A0A167CRR8</accession>
<protein>
    <submittedName>
        <fullName evidence="1">Uncharacterized protein</fullName>
    </submittedName>
</protein>
<dbReference type="PANTHER" id="PTHR37319">
    <property type="entry name" value="TRANSPOSASE"/>
    <property type="match status" value="1"/>
</dbReference>
<evidence type="ECO:0000313" key="2">
    <source>
        <dbReference type="Proteomes" id="UP000076587"/>
    </source>
</evidence>
<dbReference type="EMBL" id="AUXT01000150">
    <property type="protein sequence ID" value="KZN47985.1"/>
    <property type="molecule type" value="Genomic_DNA"/>
</dbReference>
<organism evidence="1 2">
    <name type="scientific">Pseudoalteromonas luteoviolacea NCIMB 1942</name>
    <dbReference type="NCBI Taxonomy" id="1365253"/>
    <lineage>
        <taxon>Bacteria</taxon>
        <taxon>Pseudomonadati</taxon>
        <taxon>Pseudomonadota</taxon>
        <taxon>Gammaproteobacteria</taxon>
        <taxon>Alteromonadales</taxon>
        <taxon>Pseudoalteromonadaceae</taxon>
        <taxon>Pseudoalteromonas</taxon>
    </lineage>
</organism>